<sequence length="218" mass="24303">MGSSSSIEVKADRSTTMFSQVTPLDIQEPLRPKKSSRTSAWHRSKIFLSRQKVAASLVQKAARDDHDQNKQTEQKEVDEEQEGIEAVCSIRVLSKDTMRGMMEPNHEGSELGHKAHDECCERSRAGTAPPPPPFCCDTSGPPQKPDAKTSQPRKLKVPREGDVLSLEERNMFHNMKIVPEPLGLLTFDSYKFNPTRADVKLGHPIPPCEPTTRITSST</sequence>
<gene>
    <name evidence="2" type="ORF">PGLA2088_LOCUS18088</name>
</gene>
<feature type="compositionally biased region" description="Basic and acidic residues" evidence="1">
    <location>
        <begin position="61"/>
        <end position="75"/>
    </location>
</feature>
<comment type="caution">
    <text evidence="2">The sequence shown here is derived from an EMBL/GenBank/DDBJ whole genome shotgun (WGS) entry which is preliminary data.</text>
</comment>
<accession>A0A813JDX6</accession>
<reference evidence="2" key="1">
    <citation type="submission" date="2021-02" db="EMBL/GenBank/DDBJ databases">
        <authorList>
            <person name="Dougan E. K."/>
            <person name="Rhodes N."/>
            <person name="Thang M."/>
            <person name="Chan C."/>
        </authorList>
    </citation>
    <scope>NUCLEOTIDE SEQUENCE</scope>
</reference>
<feature type="region of interest" description="Disordered" evidence="1">
    <location>
        <begin position="122"/>
        <end position="159"/>
    </location>
</feature>
<organism evidence="2 3">
    <name type="scientific">Polarella glacialis</name>
    <name type="common">Dinoflagellate</name>
    <dbReference type="NCBI Taxonomy" id="89957"/>
    <lineage>
        <taxon>Eukaryota</taxon>
        <taxon>Sar</taxon>
        <taxon>Alveolata</taxon>
        <taxon>Dinophyceae</taxon>
        <taxon>Suessiales</taxon>
        <taxon>Suessiaceae</taxon>
        <taxon>Polarella</taxon>
    </lineage>
</organism>
<evidence type="ECO:0000313" key="2">
    <source>
        <dbReference type="EMBL" id="CAE8672472.1"/>
    </source>
</evidence>
<protein>
    <submittedName>
        <fullName evidence="2">Uncharacterized protein</fullName>
    </submittedName>
</protein>
<dbReference type="Proteomes" id="UP000626109">
    <property type="component" value="Unassembled WGS sequence"/>
</dbReference>
<proteinExistence type="predicted"/>
<feature type="region of interest" description="Disordered" evidence="1">
    <location>
        <begin position="1"/>
        <end position="84"/>
    </location>
</feature>
<name>A0A813JDX6_POLGL</name>
<evidence type="ECO:0000313" key="3">
    <source>
        <dbReference type="Proteomes" id="UP000626109"/>
    </source>
</evidence>
<dbReference type="EMBL" id="CAJNNW010024446">
    <property type="protein sequence ID" value="CAE8672472.1"/>
    <property type="molecule type" value="Genomic_DNA"/>
</dbReference>
<feature type="compositionally biased region" description="Basic residues" evidence="1">
    <location>
        <begin position="32"/>
        <end position="45"/>
    </location>
</feature>
<evidence type="ECO:0000256" key="1">
    <source>
        <dbReference type="SAM" id="MobiDB-lite"/>
    </source>
</evidence>
<dbReference type="AlphaFoldDB" id="A0A813JDX6"/>